<evidence type="ECO:0000313" key="3">
    <source>
        <dbReference type="Proteomes" id="UP001066276"/>
    </source>
</evidence>
<accession>A0AAV7RV31</accession>
<dbReference type="Pfam" id="PF00078">
    <property type="entry name" value="RVT_1"/>
    <property type="match status" value="1"/>
</dbReference>
<dbReference type="GO" id="GO:0003824">
    <property type="term" value="F:catalytic activity"/>
    <property type="evidence" value="ECO:0007669"/>
    <property type="project" value="InterPro"/>
</dbReference>
<dbReference type="Gene3D" id="3.60.10.10">
    <property type="entry name" value="Endonuclease/exonuclease/phosphatase"/>
    <property type="match status" value="1"/>
</dbReference>
<dbReference type="CDD" id="cd09076">
    <property type="entry name" value="L1-EN"/>
    <property type="match status" value="1"/>
</dbReference>
<dbReference type="InterPro" id="IPR036691">
    <property type="entry name" value="Endo/exonu/phosph_ase_sf"/>
</dbReference>
<dbReference type="InterPro" id="IPR000477">
    <property type="entry name" value="RT_dom"/>
</dbReference>
<dbReference type="SUPFAM" id="SSF56219">
    <property type="entry name" value="DNase I-like"/>
    <property type="match status" value="1"/>
</dbReference>
<sequence length="648" mass="71875">MTSYVKRKKILSFLQSKKTDIALIQETLLDTLESSKLKRDWVGSFAFSSRPVNQESVSSGPRKCGVAILVRKSLPVTIIKTWNDTEGRYIFAKLKLGDTFLCVGSIDAPTGPKHPFLLQLNPLLTEIGTTRYIIGGDWNLAQDAIMDRTGPVDICNNHDRALLTDLTTDVGLGDCWRIQHPKDKEYTFLSTFHGTQLHLDNFLVSHTVIPHMQDTCILDSGLSDHSTILILIQVGLSFSGRKPWRLAVHRYSSPQGKEQLKAHVSTYMAENTGTVSSKRILWAAAKATLRGNMMQDAALANKDRIACQTTLETTIQDLTKQYTAQPSPMLRRALEQARMAHNELYTSQAEYAMKKLRGRHYEQGEKAGRLLAAQLRQREAASAIAAITSSSGAVLTHPQDIVNEFAKYYRHLYTPETTTDQTQMETFLTAANLPHLSEAGRALLDGNISKEEITQVITSLPYHKSPGEDRSPAEFYKWAGEEAITVVHEVLTEACQEGSLGALSNKATIVVLPKPGRDPLLCGSYRPISLLNGDVKLLASVLAARLRKVIPSLIHNTQVGFVPGRTSRNHMRTLCHTLLESLQLPEEALALSLDAEKAFDRIEWSYLFTIMKHFGLGEQFISKGDTPGLPPVTTSLPIGHGTPSRYHT</sequence>
<comment type="caution">
    <text evidence="2">The sequence shown here is derived from an EMBL/GenBank/DDBJ whole genome shotgun (WGS) entry which is preliminary data.</text>
</comment>
<organism evidence="2 3">
    <name type="scientific">Pleurodeles waltl</name>
    <name type="common">Iberian ribbed newt</name>
    <dbReference type="NCBI Taxonomy" id="8319"/>
    <lineage>
        <taxon>Eukaryota</taxon>
        <taxon>Metazoa</taxon>
        <taxon>Chordata</taxon>
        <taxon>Craniata</taxon>
        <taxon>Vertebrata</taxon>
        <taxon>Euteleostomi</taxon>
        <taxon>Amphibia</taxon>
        <taxon>Batrachia</taxon>
        <taxon>Caudata</taxon>
        <taxon>Salamandroidea</taxon>
        <taxon>Salamandridae</taxon>
        <taxon>Pleurodelinae</taxon>
        <taxon>Pleurodeles</taxon>
    </lineage>
</organism>
<dbReference type="AlphaFoldDB" id="A0AAV7RV31"/>
<dbReference type="InterPro" id="IPR043502">
    <property type="entry name" value="DNA/RNA_pol_sf"/>
</dbReference>
<dbReference type="SUPFAM" id="SSF56672">
    <property type="entry name" value="DNA/RNA polymerases"/>
    <property type="match status" value="1"/>
</dbReference>
<name>A0AAV7RV31_PLEWA</name>
<dbReference type="EMBL" id="JANPWB010000009">
    <property type="protein sequence ID" value="KAJ1156666.1"/>
    <property type="molecule type" value="Genomic_DNA"/>
</dbReference>
<reference evidence="2" key="1">
    <citation type="journal article" date="2022" name="bioRxiv">
        <title>Sequencing and chromosome-scale assembly of the giantPleurodeles waltlgenome.</title>
        <authorList>
            <person name="Brown T."/>
            <person name="Elewa A."/>
            <person name="Iarovenko S."/>
            <person name="Subramanian E."/>
            <person name="Araus A.J."/>
            <person name="Petzold A."/>
            <person name="Susuki M."/>
            <person name="Suzuki K.-i.T."/>
            <person name="Hayashi T."/>
            <person name="Toyoda A."/>
            <person name="Oliveira C."/>
            <person name="Osipova E."/>
            <person name="Leigh N.D."/>
            <person name="Simon A."/>
            <person name="Yun M.H."/>
        </authorList>
    </citation>
    <scope>NUCLEOTIDE SEQUENCE</scope>
    <source>
        <strain evidence="2">20211129_DDA</strain>
        <tissue evidence="2">Liver</tissue>
    </source>
</reference>
<evidence type="ECO:0000259" key="1">
    <source>
        <dbReference type="PROSITE" id="PS50878"/>
    </source>
</evidence>
<protein>
    <recommendedName>
        <fullName evidence="1">Reverse transcriptase domain-containing protein</fullName>
    </recommendedName>
</protein>
<gene>
    <name evidence="2" type="ORF">NDU88_009384</name>
</gene>
<proteinExistence type="predicted"/>
<dbReference type="Proteomes" id="UP001066276">
    <property type="component" value="Chromosome 5"/>
</dbReference>
<evidence type="ECO:0000313" key="2">
    <source>
        <dbReference type="EMBL" id="KAJ1156666.1"/>
    </source>
</evidence>
<dbReference type="PROSITE" id="PS50878">
    <property type="entry name" value="RT_POL"/>
    <property type="match status" value="1"/>
</dbReference>
<dbReference type="PANTHER" id="PTHR19446">
    <property type="entry name" value="REVERSE TRANSCRIPTASES"/>
    <property type="match status" value="1"/>
</dbReference>
<dbReference type="InterPro" id="IPR005135">
    <property type="entry name" value="Endo/exonuclease/phosphatase"/>
</dbReference>
<dbReference type="CDD" id="cd01650">
    <property type="entry name" value="RT_nLTR_like"/>
    <property type="match status" value="1"/>
</dbReference>
<feature type="domain" description="Reverse transcriptase" evidence="1">
    <location>
        <begin position="493"/>
        <end position="648"/>
    </location>
</feature>
<dbReference type="Pfam" id="PF03372">
    <property type="entry name" value="Exo_endo_phos"/>
    <property type="match status" value="1"/>
</dbReference>
<keyword evidence="3" id="KW-1185">Reference proteome</keyword>